<keyword evidence="1" id="KW-0812">Transmembrane</keyword>
<feature type="transmembrane region" description="Helical" evidence="1">
    <location>
        <begin position="7"/>
        <end position="29"/>
    </location>
</feature>
<feature type="transmembrane region" description="Helical" evidence="1">
    <location>
        <begin position="81"/>
        <end position="104"/>
    </location>
</feature>
<reference evidence="2 3" key="1">
    <citation type="submission" date="2017-09" db="EMBL/GenBank/DDBJ databases">
        <title>Depth-based differentiation of microbial function through sediment-hosted aquifers and enrichment of novel symbionts in the deep terrestrial subsurface.</title>
        <authorList>
            <person name="Probst A.J."/>
            <person name="Ladd B."/>
            <person name="Jarett J.K."/>
            <person name="Geller-Mcgrath D.E."/>
            <person name="Sieber C.M."/>
            <person name="Emerson J.B."/>
            <person name="Anantharaman K."/>
            <person name="Thomas B.C."/>
            <person name="Malmstrom R."/>
            <person name="Stieglmeier M."/>
            <person name="Klingl A."/>
            <person name="Woyke T."/>
            <person name="Ryan C.M."/>
            <person name="Banfield J.F."/>
        </authorList>
    </citation>
    <scope>NUCLEOTIDE SEQUENCE [LARGE SCALE GENOMIC DNA]</scope>
    <source>
        <strain evidence="2">CG23_combo_of_CG06-09_8_20_14_all_34_8</strain>
    </source>
</reference>
<sequence length="140" mass="16479">MNRSKLNFLSIIGFLSVAIIILISLPYPWCGLSSWLEALITKVQNCGCICPWWLFVIGQIITAYFLFLLAQSIKKHSRLKYIILQFIIGMLFFFFHGIIHSYYLQREVYQESIFCNWMWLIGLIVAIIFSLLPIYKDKKD</sequence>
<evidence type="ECO:0000313" key="2">
    <source>
        <dbReference type="EMBL" id="PIP53558.1"/>
    </source>
</evidence>
<keyword evidence="1" id="KW-1133">Transmembrane helix</keyword>
<accession>A0A2H0B9D0</accession>
<protein>
    <submittedName>
        <fullName evidence="2">Uncharacterized protein</fullName>
    </submittedName>
</protein>
<evidence type="ECO:0000256" key="1">
    <source>
        <dbReference type="SAM" id="Phobius"/>
    </source>
</evidence>
<dbReference type="EMBL" id="PCSR01000006">
    <property type="protein sequence ID" value="PIP53558.1"/>
    <property type="molecule type" value="Genomic_DNA"/>
</dbReference>
<comment type="caution">
    <text evidence="2">The sequence shown here is derived from an EMBL/GenBank/DDBJ whole genome shotgun (WGS) entry which is preliminary data.</text>
</comment>
<keyword evidence="1" id="KW-0472">Membrane</keyword>
<name>A0A2H0B9D0_9BACT</name>
<dbReference type="Proteomes" id="UP000229459">
    <property type="component" value="Unassembled WGS sequence"/>
</dbReference>
<feature type="transmembrane region" description="Helical" evidence="1">
    <location>
        <begin position="116"/>
        <end position="135"/>
    </location>
</feature>
<organism evidence="2 3">
    <name type="scientific">Candidatus Beckwithbacteria bacterium CG23_combo_of_CG06-09_8_20_14_all_34_8</name>
    <dbReference type="NCBI Taxonomy" id="1974497"/>
    <lineage>
        <taxon>Bacteria</taxon>
        <taxon>Candidatus Beckwithiibacteriota</taxon>
    </lineage>
</organism>
<dbReference type="AlphaFoldDB" id="A0A2H0B9D0"/>
<feature type="transmembrane region" description="Helical" evidence="1">
    <location>
        <begin position="49"/>
        <end position="69"/>
    </location>
</feature>
<evidence type="ECO:0000313" key="3">
    <source>
        <dbReference type="Proteomes" id="UP000229459"/>
    </source>
</evidence>
<gene>
    <name evidence="2" type="ORF">COX08_00255</name>
</gene>
<proteinExistence type="predicted"/>